<evidence type="ECO:0000256" key="1">
    <source>
        <dbReference type="SAM" id="Phobius"/>
    </source>
</evidence>
<gene>
    <name evidence="3" type="ORF">BO94DRAFT_583304</name>
</gene>
<dbReference type="GeneID" id="37117693"/>
<feature type="domain" description="DUF6594" evidence="2">
    <location>
        <begin position="9"/>
        <end position="267"/>
    </location>
</feature>
<organism evidence="3 4">
    <name type="scientific">Aspergillus sclerotioniger CBS 115572</name>
    <dbReference type="NCBI Taxonomy" id="1450535"/>
    <lineage>
        <taxon>Eukaryota</taxon>
        <taxon>Fungi</taxon>
        <taxon>Dikarya</taxon>
        <taxon>Ascomycota</taxon>
        <taxon>Pezizomycotina</taxon>
        <taxon>Eurotiomycetes</taxon>
        <taxon>Eurotiomycetidae</taxon>
        <taxon>Eurotiales</taxon>
        <taxon>Aspergillaceae</taxon>
        <taxon>Aspergillus</taxon>
        <taxon>Aspergillus subgen. Circumdati</taxon>
    </lineage>
</organism>
<feature type="transmembrane region" description="Helical" evidence="1">
    <location>
        <begin position="234"/>
        <end position="263"/>
    </location>
</feature>
<reference evidence="3 4" key="1">
    <citation type="submission" date="2016-12" db="EMBL/GenBank/DDBJ databases">
        <title>The genomes of Aspergillus section Nigri reveals drivers in fungal speciation.</title>
        <authorList>
            <consortium name="DOE Joint Genome Institute"/>
            <person name="Vesth T.C."/>
            <person name="Nybo J."/>
            <person name="Theobald S."/>
            <person name="Brandl J."/>
            <person name="Frisvad J.C."/>
            <person name="Nielsen K.F."/>
            <person name="Lyhne E.K."/>
            <person name="Kogle M.E."/>
            <person name="Kuo A."/>
            <person name="Riley R."/>
            <person name="Clum A."/>
            <person name="Nolan M."/>
            <person name="Lipzen A."/>
            <person name="Salamov A."/>
            <person name="Henrissat B."/>
            <person name="Wiebenga A."/>
            <person name="De Vries R.P."/>
            <person name="Grigoriev I.V."/>
            <person name="Mortensen U.H."/>
            <person name="Andersen M.R."/>
            <person name="Baker S.E."/>
        </authorList>
    </citation>
    <scope>NUCLEOTIDE SEQUENCE [LARGE SCALE GENOMIC DNA]</scope>
    <source>
        <strain evidence="3 4">CBS 115572</strain>
    </source>
</reference>
<evidence type="ECO:0000313" key="3">
    <source>
        <dbReference type="EMBL" id="PWY93060.1"/>
    </source>
</evidence>
<dbReference type="PANTHER" id="PTHR34502">
    <property type="entry name" value="DUF6594 DOMAIN-CONTAINING PROTEIN-RELATED"/>
    <property type="match status" value="1"/>
</dbReference>
<evidence type="ECO:0000259" key="2">
    <source>
        <dbReference type="Pfam" id="PF20237"/>
    </source>
</evidence>
<dbReference type="InterPro" id="IPR046529">
    <property type="entry name" value="DUF6594"/>
</dbReference>
<comment type="caution">
    <text evidence="3">The sequence shown here is derived from an EMBL/GenBank/DDBJ whole genome shotgun (WGS) entry which is preliminary data.</text>
</comment>
<sequence length="274" mass="31907">MASTQPQGYDKLAVLMARDPGMAIYRRFAKLNAKNLLYLQAELSYVQADLDVLIEEDGKIPEKKEYPFSLWDLKNDEQCLQWKKVLEARKLLKEYNDALLQQAQLLRLRDPEPSDFEIFKEWMNRETVNTIGISPPCQWGGENETDLLALFNRHEGKDALTRWVFTKGIPWYHERWGVKDTNRQDAQTGAYFYDDKTIEWWTFLLGLIMWGSLAGSSVSFFFHLRDAMGKEAVLLVYNMIFVMSMTWMLKASCVEMFVIATAFTAEQVIMHLTV</sequence>
<feature type="transmembrane region" description="Helical" evidence="1">
    <location>
        <begin position="200"/>
        <end position="222"/>
    </location>
</feature>
<dbReference type="Pfam" id="PF20237">
    <property type="entry name" value="DUF6594"/>
    <property type="match status" value="1"/>
</dbReference>
<dbReference type="OrthoDB" id="3533814at2759"/>
<dbReference type="AlphaFoldDB" id="A0A317X929"/>
<protein>
    <recommendedName>
        <fullName evidence="2">DUF6594 domain-containing protein</fullName>
    </recommendedName>
</protein>
<keyword evidence="4" id="KW-1185">Reference proteome</keyword>
<keyword evidence="1" id="KW-1133">Transmembrane helix</keyword>
<evidence type="ECO:0000313" key="4">
    <source>
        <dbReference type="Proteomes" id="UP000246702"/>
    </source>
</evidence>
<keyword evidence="1" id="KW-0812">Transmembrane</keyword>
<dbReference type="STRING" id="1450535.A0A317X929"/>
<accession>A0A317X929</accession>
<dbReference type="RefSeq" id="XP_025469821.1">
    <property type="nucleotide sequence ID" value="XM_025615550.1"/>
</dbReference>
<proteinExistence type="predicted"/>
<dbReference type="Proteomes" id="UP000246702">
    <property type="component" value="Unassembled WGS sequence"/>
</dbReference>
<dbReference type="EMBL" id="MSFK01000007">
    <property type="protein sequence ID" value="PWY93060.1"/>
    <property type="molecule type" value="Genomic_DNA"/>
</dbReference>
<keyword evidence="1" id="KW-0472">Membrane</keyword>
<name>A0A317X929_9EURO</name>
<dbReference type="PANTHER" id="PTHR34502:SF5">
    <property type="entry name" value="DUF6594 DOMAIN-CONTAINING PROTEIN"/>
    <property type="match status" value="1"/>
</dbReference>